<evidence type="ECO:0000256" key="4">
    <source>
        <dbReference type="ARBA" id="ARBA00022692"/>
    </source>
</evidence>
<keyword evidence="10" id="KW-1185">Reference proteome</keyword>
<evidence type="ECO:0000256" key="1">
    <source>
        <dbReference type="ARBA" id="ARBA00004651"/>
    </source>
</evidence>
<evidence type="ECO:0000313" key="10">
    <source>
        <dbReference type="Proteomes" id="UP001205890"/>
    </source>
</evidence>
<evidence type="ECO:0000256" key="2">
    <source>
        <dbReference type="ARBA" id="ARBA00022448"/>
    </source>
</evidence>
<evidence type="ECO:0000256" key="7">
    <source>
        <dbReference type="RuleBase" id="RU363032"/>
    </source>
</evidence>
<keyword evidence="5 7" id="KW-1133">Transmembrane helix</keyword>
<feature type="transmembrane region" description="Helical" evidence="7">
    <location>
        <begin position="88"/>
        <end position="108"/>
    </location>
</feature>
<dbReference type="EMBL" id="JANCLU010000006">
    <property type="protein sequence ID" value="MCP8938559.1"/>
    <property type="molecule type" value="Genomic_DNA"/>
</dbReference>
<keyword evidence="2 7" id="KW-0813">Transport</keyword>
<protein>
    <submittedName>
        <fullName evidence="9">Carbohydrate ABC transporter permease</fullName>
    </submittedName>
</protein>
<feature type="transmembrane region" description="Helical" evidence="7">
    <location>
        <begin position="21"/>
        <end position="42"/>
    </location>
</feature>
<dbReference type="SUPFAM" id="SSF161098">
    <property type="entry name" value="MetI-like"/>
    <property type="match status" value="1"/>
</dbReference>
<dbReference type="CDD" id="cd06261">
    <property type="entry name" value="TM_PBP2"/>
    <property type="match status" value="1"/>
</dbReference>
<comment type="caution">
    <text evidence="9">The sequence shown here is derived from an EMBL/GenBank/DDBJ whole genome shotgun (WGS) entry which is preliminary data.</text>
</comment>
<dbReference type="PANTHER" id="PTHR32243">
    <property type="entry name" value="MALTOSE TRANSPORT SYSTEM PERMEASE-RELATED"/>
    <property type="match status" value="1"/>
</dbReference>
<sequence length="288" mass="32436">MQRKPTFLGLPLTYRTMIWFLAVYALLIVAVVAILFPVFWMASSSLKPQSELFARNLTMLPVNWSLENYRNVWLGTDFPIYFVNSFKVAAITTALSVAISIYAAYAIARIRFPGRYAYGLLLLVTQMFPHILLVIPMFIIMQRMGLLNTHAALIIAYTSFSLPFTIWMLRGFFEAIPQELEEAAAIDGASQLTAFHKVILPLAGPGLAAVTMFGFIRSWNEFLFALVFMQSHDLFTLPIGLASFQEEYTFRWDLLMAGAGIVTLPVLFFFLLMQRFIVQGLLGGAVKG</sequence>
<dbReference type="Pfam" id="PF00528">
    <property type="entry name" value="BPD_transp_1"/>
    <property type="match status" value="1"/>
</dbReference>
<reference evidence="9 10" key="1">
    <citation type="submission" date="2022-07" db="EMBL/GenBank/DDBJ databases">
        <authorList>
            <person name="Li W.-J."/>
            <person name="Deng Q.-Q."/>
        </authorList>
    </citation>
    <scope>NUCLEOTIDE SEQUENCE [LARGE SCALE GENOMIC DNA]</scope>
    <source>
        <strain evidence="9 10">SYSU M60028</strain>
    </source>
</reference>
<dbReference type="InterPro" id="IPR000515">
    <property type="entry name" value="MetI-like"/>
</dbReference>
<feature type="transmembrane region" description="Helical" evidence="7">
    <location>
        <begin position="198"/>
        <end position="216"/>
    </location>
</feature>
<keyword evidence="6 7" id="KW-0472">Membrane</keyword>
<dbReference type="Gene3D" id="1.10.3720.10">
    <property type="entry name" value="MetI-like"/>
    <property type="match status" value="1"/>
</dbReference>
<dbReference type="InterPro" id="IPR050901">
    <property type="entry name" value="BP-dep_ABC_trans_perm"/>
</dbReference>
<feature type="domain" description="ABC transmembrane type-1" evidence="8">
    <location>
        <begin position="82"/>
        <end position="273"/>
    </location>
</feature>
<dbReference type="RefSeq" id="WP_254740608.1">
    <property type="nucleotide sequence ID" value="NZ_JANCLU010000006.1"/>
</dbReference>
<dbReference type="InterPro" id="IPR035906">
    <property type="entry name" value="MetI-like_sf"/>
</dbReference>
<evidence type="ECO:0000256" key="6">
    <source>
        <dbReference type="ARBA" id="ARBA00023136"/>
    </source>
</evidence>
<accession>A0ABT1LAV5</accession>
<comment type="subcellular location">
    <subcellularLocation>
        <location evidence="1 7">Cell membrane</location>
        <topology evidence="1 7">Multi-pass membrane protein</topology>
    </subcellularLocation>
</comment>
<organism evidence="9 10">
    <name type="scientific">Alsobacter ponti</name>
    <dbReference type="NCBI Taxonomy" id="2962936"/>
    <lineage>
        <taxon>Bacteria</taxon>
        <taxon>Pseudomonadati</taxon>
        <taxon>Pseudomonadota</taxon>
        <taxon>Alphaproteobacteria</taxon>
        <taxon>Hyphomicrobiales</taxon>
        <taxon>Alsobacteraceae</taxon>
        <taxon>Alsobacter</taxon>
    </lineage>
</organism>
<gene>
    <name evidence="9" type="ORF">NK718_08535</name>
</gene>
<dbReference type="Proteomes" id="UP001205890">
    <property type="component" value="Unassembled WGS sequence"/>
</dbReference>
<evidence type="ECO:0000313" key="9">
    <source>
        <dbReference type="EMBL" id="MCP8938559.1"/>
    </source>
</evidence>
<feature type="transmembrane region" description="Helical" evidence="7">
    <location>
        <begin position="254"/>
        <end position="273"/>
    </location>
</feature>
<name>A0ABT1LAV5_9HYPH</name>
<evidence type="ECO:0000256" key="3">
    <source>
        <dbReference type="ARBA" id="ARBA00022475"/>
    </source>
</evidence>
<dbReference type="PANTHER" id="PTHR32243:SF18">
    <property type="entry name" value="INNER MEMBRANE ABC TRANSPORTER PERMEASE PROTEIN YCJP"/>
    <property type="match status" value="1"/>
</dbReference>
<dbReference type="PROSITE" id="PS50928">
    <property type="entry name" value="ABC_TM1"/>
    <property type="match status" value="1"/>
</dbReference>
<feature type="transmembrane region" description="Helical" evidence="7">
    <location>
        <begin position="147"/>
        <end position="169"/>
    </location>
</feature>
<keyword evidence="3" id="KW-1003">Cell membrane</keyword>
<comment type="similarity">
    <text evidence="7">Belongs to the binding-protein-dependent transport system permease family.</text>
</comment>
<evidence type="ECO:0000256" key="5">
    <source>
        <dbReference type="ARBA" id="ARBA00022989"/>
    </source>
</evidence>
<keyword evidence="4 7" id="KW-0812">Transmembrane</keyword>
<proteinExistence type="inferred from homology"/>
<evidence type="ECO:0000259" key="8">
    <source>
        <dbReference type="PROSITE" id="PS50928"/>
    </source>
</evidence>
<feature type="transmembrane region" description="Helical" evidence="7">
    <location>
        <begin position="120"/>
        <end position="141"/>
    </location>
</feature>